<evidence type="ECO:0000313" key="3">
    <source>
        <dbReference type="Proteomes" id="UP001152523"/>
    </source>
</evidence>
<evidence type="ECO:0000256" key="1">
    <source>
        <dbReference type="SAM" id="Phobius"/>
    </source>
</evidence>
<keyword evidence="3" id="KW-1185">Reference proteome</keyword>
<organism evidence="2 3">
    <name type="scientific">Cuscuta epithymum</name>
    <dbReference type="NCBI Taxonomy" id="186058"/>
    <lineage>
        <taxon>Eukaryota</taxon>
        <taxon>Viridiplantae</taxon>
        <taxon>Streptophyta</taxon>
        <taxon>Embryophyta</taxon>
        <taxon>Tracheophyta</taxon>
        <taxon>Spermatophyta</taxon>
        <taxon>Magnoliopsida</taxon>
        <taxon>eudicotyledons</taxon>
        <taxon>Gunneridae</taxon>
        <taxon>Pentapetalae</taxon>
        <taxon>asterids</taxon>
        <taxon>lamiids</taxon>
        <taxon>Solanales</taxon>
        <taxon>Convolvulaceae</taxon>
        <taxon>Cuscuteae</taxon>
        <taxon>Cuscuta</taxon>
        <taxon>Cuscuta subgen. Cuscuta</taxon>
    </lineage>
</organism>
<dbReference type="Proteomes" id="UP001152523">
    <property type="component" value="Unassembled WGS sequence"/>
</dbReference>
<sequence>MEVETSFGFSFEFSLFGLGSFVDKYKMMATGAEKEKLDLNKVDVEVVADERQARPPPEPPPWSASKSRVWKKMSVFYFNSVFIQFVFFCRIVCCLVLFWYLIFRLFPVCKTLILDMGMRGIW</sequence>
<feature type="transmembrane region" description="Helical" evidence="1">
    <location>
        <begin position="76"/>
        <end position="102"/>
    </location>
</feature>
<keyword evidence="1" id="KW-1133">Transmembrane helix</keyword>
<reference evidence="2" key="1">
    <citation type="submission" date="2022-07" db="EMBL/GenBank/DDBJ databases">
        <authorList>
            <person name="Macas J."/>
            <person name="Novak P."/>
            <person name="Neumann P."/>
        </authorList>
    </citation>
    <scope>NUCLEOTIDE SEQUENCE</scope>
</reference>
<gene>
    <name evidence="2" type="ORF">CEPIT_LOCUS36238</name>
</gene>
<dbReference type="AlphaFoldDB" id="A0AAV0FQ02"/>
<proteinExistence type="predicted"/>
<accession>A0AAV0FQ02</accession>
<protein>
    <recommendedName>
        <fullName evidence="4">Transmembrane protein</fullName>
    </recommendedName>
</protein>
<keyword evidence="1" id="KW-0812">Transmembrane</keyword>
<evidence type="ECO:0000313" key="2">
    <source>
        <dbReference type="EMBL" id="CAH9137717.1"/>
    </source>
</evidence>
<evidence type="ECO:0008006" key="4">
    <source>
        <dbReference type="Google" id="ProtNLM"/>
    </source>
</evidence>
<dbReference type="EMBL" id="CAMAPF010001001">
    <property type="protein sequence ID" value="CAH9137717.1"/>
    <property type="molecule type" value="Genomic_DNA"/>
</dbReference>
<keyword evidence="1" id="KW-0472">Membrane</keyword>
<name>A0AAV0FQ02_9ASTE</name>
<comment type="caution">
    <text evidence="2">The sequence shown here is derived from an EMBL/GenBank/DDBJ whole genome shotgun (WGS) entry which is preliminary data.</text>
</comment>